<dbReference type="SUPFAM" id="SSF56371">
    <property type="entry name" value="Ribosome inactivating proteins (RIP)"/>
    <property type="match status" value="1"/>
</dbReference>
<evidence type="ECO:0000313" key="4">
    <source>
        <dbReference type="Proteomes" id="UP001497457"/>
    </source>
</evidence>
<dbReference type="Gene3D" id="3.40.420.10">
    <property type="entry name" value="Ricin (A subunit), domain 1"/>
    <property type="match status" value="1"/>
</dbReference>
<keyword evidence="1" id="KW-0800">Toxin</keyword>
<protein>
    <recommendedName>
        <fullName evidence="1">rRNA N-glycosylase</fullName>
        <ecNumber evidence="1">3.2.2.22</ecNumber>
    </recommendedName>
</protein>
<dbReference type="EMBL" id="CAXIPR030003180">
    <property type="protein sequence ID" value="CAM0150492.1"/>
    <property type="molecule type" value="Genomic_DNA"/>
</dbReference>
<dbReference type="EMBL" id="CAXIPR030002904">
    <property type="protein sequence ID" value="CAM0150223.1"/>
    <property type="molecule type" value="Genomic_DNA"/>
</dbReference>
<sequence length="272" mass="30396">MVHGQTTLVYTIGDVVSFAGFIAALRRIGADDDPLSGGDILRWHYDSNLSSTRQHPKLAKSKSACLHVHLQVSGEEETSSATLILRYENLYCMGFMNKNGVCYELDPGARMKLPSQYNSVPLHWGITYQKILNASDEEVVSTLDSARLGKTFAADAVRVLSRFPAQEMADSKDPCRLALAGLMVMVCESARMNPLFDAVARGWNTGTGFTNQLMRYMVWYEDLSLCLLMWRANGYRSWDVFMDEDVEEDTGVKSPIDALAVIHLVQTICTKY</sequence>
<accession>A0ABC9H941</accession>
<comment type="caution">
    <text evidence="3">The sequence shown here is derived from an EMBL/GenBank/DDBJ whole genome shotgun (WGS) entry which is preliminary data.</text>
</comment>
<comment type="similarity">
    <text evidence="1">Belongs to the ribosome-inactivating protein family.</text>
</comment>
<dbReference type="GO" id="GO:0017148">
    <property type="term" value="P:negative regulation of translation"/>
    <property type="evidence" value="ECO:0007669"/>
    <property type="project" value="UniProtKB-KW"/>
</dbReference>
<name>A0ABC9H941_9POAL</name>
<keyword evidence="4" id="KW-1185">Reference proteome</keyword>
<dbReference type="InterPro" id="IPR016138">
    <property type="entry name" value="Ribosome_inactivat_prot_sub1"/>
</dbReference>
<comment type="catalytic activity">
    <reaction evidence="1">
        <text>Endohydrolysis of the N-glycosidic bond at one specific adenosine on the 28S rRNA.</text>
        <dbReference type="EC" id="3.2.2.22"/>
    </reaction>
</comment>
<proteinExistence type="inferred from homology"/>
<dbReference type="PANTHER" id="PTHR33453:SF37">
    <property type="entry name" value="RRNA N-GLYCOSYLASE"/>
    <property type="match status" value="1"/>
</dbReference>
<dbReference type="PANTHER" id="PTHR33453">
    <property type="match status" value="1"/>
</dbReference>
<dbReference type="AlphaFoldDB" id="A0ABC9H941"/>
<organism evidence="3 4">
    <name type="scientific">Urochloa decumbens</name>
    <dbReference type="NCBI Taxonomy" id="240449"/>
    <lineage>
        <taxon>Eukaryota</taxon>
        <taxon>Viridiplantae</taxon>
        <taxon>Streptophyta</taxon>
        <taxon>Embryophyta</taxon>
        <taxon>Tracheophyta</taxon>
        <taxon>Spermatophyta</taxon>
        <taxon>Magnoliopsida</taxon>
        <taxon>Liliopsida</taxon>
        <taxon>Poales</taxon>
        <taxon>Poaceae</taxon>
        <taxon>PACMAD clade</taxon>
        <taxon>Panicoideae</taxon>
        <taxon>Panicodae</taxon>
        <taxon>Paniceae</taxon>
        <taxon>Melinidinae</taxon>
        <taxon>Urochloa</taxon>
    </lineage>
</organism>
<keyword evidence="1" id="KW-0652">Protein synthesis inhibitor</keyword>
<dbReference type="Proteomes" id="UP001497457">
    <property type="component" value="Unassembled WGS sequence"/>
</dbReference>
<evidence type="ECO:0000313" key="3">
    <source>
        <dbReference type="EMBL" id="CAM0150492.1"/>
    </source>
</evidence>
<dbReference type="GO" id="GO:0090729">
    <property type="term" value="F:toxin activity"/>
    <property type="evidence" value="ECO:0007669"/>
    <property type="project" value="UniProtKB-KW"/>
</dbReference>
<evidence type="ECO:0000256" key="1">
    <source>
        <dbReference type="RuleBase" id="RU004915"/>
    </source>
</evidence>
<dbReference type="GO" id="GO:0006952">
    <property type="term" value="P:defense response"/>
    <property type="evidence" value="ECO:0007669"/>
    <property type="project" value="UniProtKB-KW"/>
</dbReference>
<evidence type="ECO:0000313" key="2">
    <source>
        <dbReference type="EMBL" id="CAM0150223.1"/>
    </source>
</evidence>
<keyword evidence="1" id="KW-0378">Hydrolase</keyword>
<gene>
    <name evidence="2" type="ORF">URODEC1_LOCUS123320</name>
    <name evidence="3" type="ORF">URODEC1_LOCUS123567</name>
</gene>
<keyword evidence="1" id="KW-0611">Plant defense</keyword>
<dbReference type="InterPro" id="IPR036041">
    <property type="entry name" value="Ribosome-inact_prot_sf"/>
</dbReference>
<dbReference type="Pfam" id="PF00161">
    <property type="entry name" value="RIP"/>
    <property type="match status" value="1"/>
</dbReference>
<dbReference type="GO" id="GO:0030598">
    <property type="term" value="F:rRNA N-glycosylase activity"/>
    <property type="evidence" value="ECO:0007669"/>
    <property type="project" value="UniProtKB-EC"/>
</dbReference>
<reference evidence="3 4" key="1">
    <citation type="submission" date="2024-10" db="EMBL/GenBank/DDBJ databases">
        <authorList>
            <person name="Ryan C."/>
        </authorList>
    </citation>
    <scope>NUCLEOTIDE SEQUENCE [LARGE SCALE GENOMIC DNA]</scope>
</reference>
<dbReference type="InterPro" id="IPR001574">
    <property type="entry name" value="Ribosome_inactivat_prot"/>
</dbReference>
<dbReference type="EC" id="3.2.2.22" evidence="1"/>